<evidence type="ECO:0000313" key="3">
    <source>
        <dbReference type="EMBL" id="GGO95505.1"/>
    </source>
</evidence>
<evidence type="ECO:0000256" key="2">
    <source>
        <dbReference type="ARBA" id="ARBA00038396"/>
    </source>
</evidence>
<evidence type="ECO:0000256" key="1">
    <source>
        <dbReference type="ARBA" id="ARBA00023002"/>
    </source>
</evidence>
<dbReference type="Gene3D" id="3.50.50.60">
    <property type="entry name" value="FAD/NAD(P)-binding domain"/>
    <property type="match status" value="1"/>
</dbReference>
<dbReference type="GO" id="GO:0016491">
    <property type="term" value="F:oxidoreductase activity"/>
    <property type="evidence" value="ECO:0007669"/>
    <property type="project" value="UniProtKB-KW"/>
</dbReference>
<dbReference type="SUPFAM" id="SSF51905">
    <property type="entry name" value="FAD/NAD(P)-binding domain"/>
    <property type="match status" value="1"/>
</dbReference>
<accession>A0A917ZXE3</accession>
<dbReference type="EMBL" id="BMMS01000025">
    <property type="protein sequence ID" value="GGO95505.1"/>
    <property type="molecule type" value="Genomic_DNA"/>
</dbReference>
<dbReference type="InterPro" id="IPR036188">
    <property type="entry name" value="FAD/NAD-bd_sf"/>
</dbReference>
<comment type="caution">
    <text evidence="3">The sequence shown here is derived from an EMBL/GenBank/DDBJ whole genome shotgun (WGS) entry which is preliminary data.</text>
</comment>
<gene>
    <name evidence="3" type="primary">prnC</name>
    <name evidence="3" type="ORF">GCM10012280_52850</name>
</gene>
<keyword evidence="1" id="KW-0560">Oxidoreductase</keyword>
<dbReference type="Proteomes" id="UP000641932">
    <property type="component" value="Unassembled WGS sequence"/>
</dbReference>
<proteinExistence type="inferred from homology"/>
<organism evidence="3 4">
    <name type="scientific">Wenjunlia tyrosinilytica</name>
    <dbReference type="NCBI Taxonomy" id="1544741"/>
    <lineage>
        <taxon>Bacteria</taxon>
        <taxon>Bacillati</taxon>
        <taxon>Actinomycetota</taxon>
        <taxon>Actinomycetes</taxon>
        <taxon>Kitasatosporales</taxon>
        <taxon>Streptomycetaceae</taxon>
        <taxon>Wenjunlia</taxon>
    </lineage>
</organism>
<reference evidence="3" key="2">
    <citation type="submission" date="2020-09" db="EMBL/GenBank/DDBJ databases">
        <authorList>
            <person name="Sun Q."/>
            <person name="Zhou Y."/>
        </authorList>
    </citation>
    <scope>NUCLEOTIDE SEQUENCE</scope>
    <source>
        <strain evidence="3">CGMCC 4.7201</strain>
    </source>
</reference>
<dbReference type="InterPro" id="IPR050816">
    <property type="entry name" value="Flavin-dep_Halogenase_NPB"/>
</dbReference>
<protein>
    <submittedName>
        <fullName evidence="3">Halogenase</fullName>
    </submittedName>
</protein>
<evidence type="ECO:0000313" key="4">
    <source>
        <dbReference type="Proteomes" id="UP000641932"/>
    </source>
</evidence>
<dbReference type="PANTHER" id="PTHR43747:SF5">
    <property type="entry name" value="FAD-BINDING DOMAIN-CONTAINING PROTEIN"/>
    <property type="match status" value="1"/>
</dbReference>
<name>A0A917ZXE3_9ACTN</name>
<sequence length="561" mass="62581">MKASRSTDNAQQFARTSDPTEKYDVAILGGTVAAGLLGAVLSRQGVRVLIIGAAADRVEPAGETTVPYTAEVFLLLAKRFNVPEIAAFGLFPDLPRKVRSSSGVKKSLGFLHHREGQSQDPRECVQFNVPGEHSEWHLFRPDVDRYTLEIAAAHGASVAPEHILVDDAWIEDGEGRVSTTNGSVYQARFLVDVTGPDSPLVRRHGGDDPEPRLRHRSRVYATHMLGVAAFEDVCPLSDYPKATPWSQGTVHHLFDGGWLQLVDFGNHEGSENPVTGVTLSLDPERFGDLPEDPAKAFRAVVDRYPDLARQFTGATPVRPWRAHRVYQRTASTTFGERWFALERSAARNDMFLSRDVTMAAELVHALASALVPAVRRDDWSTEPFSRVAKFQDVLGDFNDRLLHAARTACRDFRLWNAFSRVWLLWQILADLSLKRARLDCEAGPGPEPDWAPVEDFELGGIWFRAPAGLRELVDRTLDTIDEVEAGTADSAAAADRIFAELRREPFVPPLYSFGDPQARVYHFTFPKRLRMLFWVKTKAPADFRRLLTRDNVTSVTSASSR</sequence>
<dbReference type="PANTHER" id="PTHR43747">
    <property type="entry name" value="FAD-BINDING PROTEIN"/>
    <property type="match status" value="1"/>
</dbReference>
<dbReference type="RefSeq" id="WP_189134291.1">
    <property type="nucleotide sequence ID" value="NZ_BMMS01000025.1"/>
</dbReference>
<reference evidence="3" key="1">
    <citation type="journal article" date="2014" name="Int. J. Syst. Evol. Microbiol.">
        <title>Complete genome sequence of Corynebacterium casei LMG S-19264T (=DSM 44701T), isolated from a smear-ripened cheese.</title>
        <authorList>
            <consortium name="US DOE Joint Genome Institute (JGI-PGF)"/>
            <person name="Walter F."/>
            <person name="Albersmeier A."/>
            <person name="Kalinowski J."/>
            <person name="Ruckert C."/>
        </authorList>
    </citation>
    <scope>NUCLEOTIDE SEQUENCE</scope>
    <source>
        <strain evidence="3">CGMCC 4.7201</strain>
    </source>
</reference>
<keyword evidence="4" id="KW-1185">Reference proteome</keyword>
<dbReference type="AlphaFoldDB" id="A0A917ZXE3"/>
<comment type="similarity">
    <text evidence="2">Belongs to the flavin-dependent halogenase family. Bacterial tryptophan halogenase subfamily.</text>
</comment>